<reference evidence="2 3" key="1">
    <citation type="submission" date="2016-10" db="EMBL/GenBank/DDBJ databases">
        <authorList>
            <person name="de Groot N.N."/>
        </authorList>
    </citation>
    <scope>NUCLEOTIDE SEQUENCE [LARGE SCALE GENOMIC DNA]</scope>
    <source>
        <strain evidence="2 3">CGMCC 1.9156</strain>
    </source>
</reference>
<dbReference type="EMBL" id="FONW01000005">
    <property type="protein sequence ID" value="SFF39107.1"/>
    <property type="molecule type" value="Genomic_DNA"/>
</dbReference>
<dbReference type="Proteomes" id="UP000198964">
    <property type="component" value="Unassembled WGS sequence"/>
</dbReference>
<dbReference type="Pfam" id="PF11845">
    <property type="entry name" value="Tll0287-like"/>
    <property type="match status" value="1"/>
</dbReference>
<evidence type="ECO:0000313" key="2">
    <source>
        <dbReference type="EMBL" id="SFF39107.1"/>
    </source>
</evidence>
<gene>
    <name evidence="2" type="ORF">SAMN05216283_105213</name>
</gene>
<protein>
    <recommendedName>
        <fullName evidence="1">Tll0287-like domain-containing protein</fullName>
    </recommendedName>
</protein>
<proteinExistence type="predicted"/>
<sequence length="207" mass="23403">MPYQQLKPKTLMKIMHVSLFLVLLGIFSCTSTKQHQPIAKKTYHKLIAKGAAISNQTQAVLLNHVGQAMQQGGSQYAVSFCNLKAFSLTDSLSQINNCTIERITDRPRNAANSLKNQTDSLIWQWTAENHKVGQQKDTLVYLANQLLYYKPIKIGIPTCLQCHGSVNEIAPQTAQKLQTLYPNDQATNYQLNELRGLWKIQFNIQKD</sequence>
<dbReference type="PROSITE" id="PS51257">
    <property type="entry name" value="PROKAR_LIPOPROTEIN"/>
    <property type="match status" value="1"/>
</dbReference>
<dbReference type="InterPro" id="IPR021796">
    <property type="entry name" value="Tll0287-like_dom"/>
</dbReference>
<evidence type="ECO:0000259" key="1">
    <source>
        <dbReference type="Pfam" id="PF11845"/>
    </source>
</evidence>
<dbReference type="AlphaFoldDB" id="A0A1I2IDD4"/>
<evidence type="ECO:0000313" key="3">
    <source>
        <dbReference type="Proteomes" id="UP000198964"/>
    </source>
</evidence>
<name>A0A1I2IDD4_9BACT</name>
<keyword evidence="3" id="KW-1185">Reference proteome</keyword>
<dbReference type="STRING" id="655355.SAMN05216283_105213"/>
<organism evidence="2 3">
    <name type="scientific">Sunxiuqinia elliptica</name>
    <dbReference type="NCBI Taxonomy" id="655355"/>
    <lineage>
        <taxon>Bacteria</taxon>
        <taxon>Pseudomonadati</taxon>
        <taxon>Bacteroidota</taxon>
        <taxon>Bacteroidia</taxon>
        <taxon>Marinilabiliales</taxon>
        <taxon>Prolixibacteraceae</taxon>
        <taxon>Sunxiuqinia</taxon>
    </lineage>
</organism>
<feature type="domain" description="Tll0287-like" evidence="1">
    <location>
        <begin position="49"/>
        <end position="201"/>
    </location>
</feature>
<accession>A0A1I2IDD4</accession>